<feature type="compositionally biased region" description="Low complexity" evidence="1">
    <location>
        <begin position="330"/>
        <end position="358"/>
    </location>
</feature>
<evidence type="ECO:0000256" key="1">
    <source>
        <dbReference type="SAM" id="MobiDB-lite"/>
    </source>
</evidence>
<dbReference type="EMBL" id="CP009517">
    <property type="protein sequence ID" value="AKB82547.1"/>
    <property type="molecule type" value="Genomic_DNA"/>
</dbReference>
<keyword evidence="3" id="KW-1185">Reference proteome</keyword>
<protein>
    <recommendedName>
        <fullName evidence="4">GTPases-Sulfate adenylate transferase subunit 1</fullName>
    </recommendedName>
</protein>
<proteinExistence type="predicted"/>
<dbReference type="PATRIC" id="fig|1434107.4.peg.2532"/>
<organism evidence="2 3">
    <name type="scientific">Methanosarcina barkeri 3</name>
    <dbReference type="NCBI Taxonomy" id="1434107"/>
    <lineage>
        <taxon>Archaea</taxon>
        <taxon>Methanobacteriati</taxon>
        <taxon>Methanobacteriota</taxon>
        <taxon>Stenosarchaea group</taxon>
        <taxon>Methanomicrobia</taxon>
        <taxon>Methanosarcinales</taxon>
        <taxon>Methanosarcinaceae</taxon>
        <taxon>Methanosarcina</taxon>
    </lineage>
</organism>
<accession>A0A0E3SM98</accession>
<name>A0A0E3SM98_METBA</name>
<gene>
    <name evidence="2" type="ORF">MSBR3_1969</name>
</gene>
<evidence type="ECO:0000313" key="2">
    <source>
        <dbReference type="EMBL" id="AKB82547.1"/>
    </source>
</evidence>
<dbReference type="HOGENOM" id="CLU_724835_0_0_2"/>
<evidence type="ECO:0008006" key="4">
    <source>
        <dbReference type="Google" id="ProtNLM"/>
    </source>
</evidence>
<sequence>MLSRFIRTLYLLWKVYMAMREILFILSVILIFCCSTGTAFGINSTDNKSFQSGDYLDSEVSNVNFDYYHEFWGLNSYGNTVITRYGKLPVLETVEQKKSWNSTLEELSNKIKGTIASKYMYPHGQVVTCGANAKGYFVILFKYGNVDKSLMNEIYSLIDNSAKEMGIQDIPVEFGYGTYFKADVPLSPDVKDLSESKIYFIEEYMKQRHEPIYKGGDIANYGTIPLFKDENEYNVWANKLDLVYKRVGEKIDAYMDKGQLRSFGLELTRLQVGIPENISSEEKMTISKEIYPIIDGEARKLNVTDVPVAFQSVGNYTDVIANSNGNLTTNSNGNLTTNSNGNLTTNSNGNLTTNSNGNKSSDKKVTPGFGLLGNFICLYGGWKFRKK</sequence>
<dbReference type="AlphaFoldDB" id="A0A0E3SM98"/>
<dbReference type="KEGG" id="mbak:MSBR3_1969"/>
<reference evidence="2" key="1">
    <citation type="submission" date="2014-07" db="EMBL/GenBank/DDBJ databases">
        <title>Methanogenic archaea and the global carbon cycle.</title>
        <authorList>
            <person name="Henriksen J.R."/>
            <person name="Luke J."/>
            <person name="Reinhart S."/>
            <person name="Benedict M.N."/>
            <person name="Youngblut N.D."/>
            <person name="Metcalf M.E."/>
            <person name="Whitaker R.J."/>
            <person name="Metcalf W.W."/>
        </authorList>
    </citation>
    <scope>NUCLEOTIDE SEQUENCE [LARGE SCALE GENOMIC DNA]</scope>
    <source>
        <strain evidence="2">3</strain>
    </source>
</reference>
<feature type="region of interest" description="Disordered" evidence="1">
    <location>
        <begin position="330"/>
        <end position="363"/>
    </location>
</feature>
<evidence type="ECO:0000313" key="3">
    <source>
        <dbReference type="Proteomes" id="UP000033066"/>
    </source>
</evidence>
<dbReference type="Proteomes" id="UP000033066">
    <property type="component" value="Chromosome"/>
</dbReference>